<dbReference type="AlphaFoldDB" id="A0A853BWA1"/>
<feature type="domain" description="HTH cro/C1-type" evidence="1">
    <location>
        <begin position="1"/>
        <end position="54"/>
    </location>
</feature>
<accession>A0A853BWA1</accession>
<dbReference type="GO" id="GO:0003677">
    <property type="term" value="F:DNA binding"/>
    <property type="evidence" value="ECO:0007669"/>
    <property type="project" value="InterPro"/>
</dbReference>
<dbReference type="Proteomes" id="UP000575985">
    <property type="component" value="Unassembled WGS sequence"/>
</dbReference>
<keyword evidence="3" id="KW-1185">Reference proteome</keyword>
<dbReference type="InterPro" id="IPR001387">
    <property type="entry name" value="Cro/C1-type_HTH"/>
</dbReference>
<dbReference type="Gene3D" id="1.10.260.40">
    <property type="entry name" value="lambda repressor-like DNA-binding domains"/>
    <property type="match status" value="1"/>
</dbReference>
<dbReference type="SMART" id="SM00530">
    <property type="entry name" value="HTH_XRE"/>
    <property type="match status" value="1"/>
</dbReference>
<comment type="caution">
    <text evidence="2">The sequence shown here is derived from an EMBL/GenBank/DDBJ whole genome shotgun (WGS) entry which is preliminary data.</text>
</comment>
<sequence length="260" mass="29145">MRKCRGSFGWNQEQLGKRVGLSSSSISLIETGLLKPQQDHAAALDQALEAGGRLLRTWENYSSQGLLPPGFEKYSDLESKALELHEYHGVLVPGLVQTPDYARALVIATQPWATEETIDRFVRTRLERQQAIFERSDRPLVLVVLDEDVVRRVVGDEAVMKAQLEHLIDFAEARKVRLQVVPRSVRFHPGLSGPFRIYVFDGRPTVASCEYFFDEQIIETEAQVRRCVATFDVLQGEALPPGSSLDLVRQVLGGLRDGTS</sequence>
<name>A0A853BWA1_9ACTN</name>
<evidence type="ECO:0000313" key="3">
    <source>
        <dbReference type="Proteomes" id="UP000575985"/>
    </source>
</evidence>
<dbReference type="SUPFAM" id="SSF47413">
    <property type="entry name" value="lambda repressor-like DNA-binding domains"/>
    <property type="match status" value="1"/>
</dbReference>
<dbReference type="InterPro" id="IPR010982">
    <property type="entry name" value="Lambda_DNA-bd_dom_sf"/>
</dbReference>
<dbReference type="PROSITE" id="PS50943">
    <property type="entry name" value="HTH_CROC1"/>
    <property type="match status" value="1"/>
</dbReference>
<dbReference type="Pfam" id="PF19054">
    <property type="entry name" value="DUF5753"/>
    <property type="match status" value="1"/>
</dbReference>
<evidence type="ECO:0000313" key="2">
    <source>
        <dbReference type="EMBL" id="NYI99260.1"/>
    </source>
</evidence>
<protein>
    <submittedName>
        <fullName evidence="2">Transcriptional regulator with XRE-family HTH domain</fullName>
    </submittedName>
</protein>
<evidence type="ECO:0000259" key="1">
    <source>
        <dbReference type="PROSITE" id="PS50943"/>
    </source>
</evidence>
<dbReference type="InterPro" id="IPR043917">
    <property type="entry name" value="DUF5753"/>
</dbReference>
<organism evidence="2 3">
    <name type="scientific">Streptomonospora nanhaiensis</name>
    <dbReference type="NCBI Taxonomy" id="1323731"/>
    <lineage>
        <taxon>Bacteria</taxon>
        <taxon>Bacillati</taxon>
        <taxon>Actinomycetota</taxon>
        <taxon>Actinomycetes</taxon>
        <taxon>Streptosporangiales</taxon>
        <taxon>Nocardiopsidaceae</taxon>
        <taxon>Streptomonospora</taxon>
    </lineage>
</organism>
<gene>
    <name evidence="2" type="ORF">HNR12_005537</name>
</gene>
<dbReference type="Pfam" id="PF13560">
    <property type="entry name" value="HTH_31"/>
    <property type="match status" value="1"/>
</dbReference>
<dbReference type="EMBL" id="JACCFO010000001">
    <property type="protein sequence ID" value="NYI99260.1"/>
    <property type="molecule type" value="Genomic_DNA"/>
</dbReference>
<reference evidence="2 3" key="1">
    <citation type="submission" date="2020-07" db="EMBL/GenBank/DDBJ databases">
        <title>Sequencing the genomes of 1000 actinobacteria strains.</title>
        <authorList>
            <person name="Klenk H.-P."/>
        </authorList>
    </citation>
    <scope>NUCLEOTIDE SEQUENCE [LARGE SCALE GENOMIC DNA]</scope>
    <source>
        <strain evidence="2 3">DSM 45927</strain>
    </source>
</reference>
<dbReference type="RefSeq" id="WP_179770263.1">
    <property type="nucleotide sequence ID" value="NZ_JACCFO010000001.1"/>
</dbReference>
<proteinExistence type="predicted"/>